<dbReference type="Gene3D" id="3.40.50.720">
    <property type="entry name" value="NAD(P)-binding Rossmann-like Domain"/>
    <property type="match status" value="1"/>
</dbReference>
<keyword evidence="6" id="KW-1185">Reference proteome</keyword>
<comment type="caution">
    <text evidence="5">The sequence shown here is derived from an EMBL/GenBank/DDBJ whole genome shotgun (WGS) entry which is preliminary data.</text>
</comment>
<evidence type="ECO:0000313" key="5">
    <source>
        <dbReference type="EMBL" id="KAK1838522.1"/>
    </source>
</evidence>
<dbReference type="Proteomes" id="UP001243330">
    <property type="component" value="Unassembled WGS sequence"/>
</dbReference>
<accession>A0AAD9A1M8</accession>
<keyword evidence="3" id="KW-0560">Oxidoreductase</keyword>
<dbReference type="PANTHER" id="PTHR47706">
    <property type="entry name" value="NMRA-LIKE FAMILY PROTEIN"/>
    <property type="match status" value="1"/>
</dbReference>
<organism evidence="5 6">
    <name type="scientific">Colletotrichum chrysophilum</name>
    <dbReference type="NCBI Taxonomy" id="1836956"/>
    <lineage>
        <taxon>Eukaryota</taxon>
        <taxon>Fungi</taxon>
        <taxon>Dikarya</taxon>
        <taxon>Ascomycota</taxon>
        <taxon>Pezizomycotina</taxon>
        <taxon>Sordariomycetes</taxon>
        <taxon>Hypocreomycetidae</taxon>
        <taxon>Glomerellales</taxon>
        <taxon>Glomerellaceae</taxon>
        <taxon>Colletotrichum</taxon>
        <taxon>Colletotrichum gloeosporioides species complex</taxon>
    </lineage>
</organism>
<dbReference type="InterPro" id="IPR051609">
    <property type="entry name" value="NmrA/Isoflavone_reductase-like"/>
</dbReference>
<dbReference type="EMBL" id="JAQOWY010000814">
    <property type="protein sequence ID" value="KAK1838522.1"/>
    <property type="molecule type" value="Genomic_DNA"/>
</dbReference>
<dbReference type="Gene3D" id="3.90.25.10">
    <property type="entry name" value="UDP-galactose 4-epimerase, domain 1"/>
    <property type="match status" value="1"/>
</dbReference>
<dbReference type="SUPFAM" id="SSF51735">
    <property type="entry name" value="NAD(P)-binding Rossmann-fold domains"/>
    <property type="match status" value="1"/>
</dbReference>
<keyword evidence="2" id="KW-0521">NADP</keyword>
<comment type="similarity">
    <text evidence="1">Belongs to the NmrA-type oxidoreductase family. Isoflavone reductase subfamily.</text>
</comment>
<dbReference type="InterPro" id="IPR036291">
    <property type="entry name" value="NAD(P)-bd_dom_sf"/>
</dbReference>
<evidence type="ECO:0000313" key="6">
    <source>
        <dbReference type="Proteomes" id="UP001243330"/>
    </source>
</evidence>
<dbReference type="AlphaFoldDB" id="A0AAD9A1M8"/>
<evidence type="ECO:0000256" key="1">
    <source>
        <dbReference type="ARBA" id="ARBA00005725"/>
    </source>
</evidence>
<sequence>MVKIAIVGGSSNVGSEVHDALVARGKHEIILLSRKDAPAQKLAPGVQWVKTNYEIAHLTKIIGGVETVLSFVSGPADPTNTSQSDTQKNLIDACIQAGVKRFAPSEWATSKFDHLFWYSFKQVTRDYLAEVNKKKKVRILPGVILKVSTHKMQVLEYCLFQPGLFTNYLTYPFSSSKHVTQLETPVDFNQCRALVVDGGEDVPLTFTIAQDLARVVALAVEYEGEWPHVGGIKGSEITMGQLIALGERIRGKPFAVEKLKKEDLEAGKVTSSWTLEVKHPSIPPETRKAVASSLLSGILLGFSAGCFNTSSEWNQLLPDFKFTPPEEFLSQAWKSIDAGEDVVFDKY</sequence>
<evidence type="ECO:0000256" key="2">
    <source>
        <dbReference type="ARBA" id="ARBA00022857"/>
    </source>
</evidence>
<evidence type="ECO:0000259" key="4">
    <source>
        <dbReference type="Pfam" id="PF13460"/>
    </source>
</evidence>
<reference evidence="5" key="1">
    <citation type="submission" date="2023-01" db="EMBL/GenBank/DDBJ databases">
        <title>Colletotrichum chrysophilum M932 genome sequence.</title>
        <authorList>
            <person name="Baroncelli R."/>
        </authorList>
    </citation>
    <scope>NUCLEOTIDE SEQUENCE</scope>
    <source>
        <strain evidence="5">M932</strain>
    </source>
</reference>
<gene>
    <name evidence="5" type="ORF">CCHR01_18855</name>
</gene>
<protein>
    <submittedName>
        <fullName evidence="5">NmrA-like family protein</fullName>
    </submittedName>
</protein>
<proteinExistence type="inferred from homology"/>
<dbReference type="Pfam" id="PF13460">
    <property type="entry name" value="NAD_binding_10"/>
    <property type="match status" value="1"/>
</dbReference>
<name>A0AAD9A1M8_9PEZI</name>
<evidence type="ECO:0000256" key="3">
    <source>
        <dbReference type="ARBA" id="ARBA00023002"/>
    </source>
</evidence>
<dbReference type="PANTHER" id="PTHR47706:SF4">
    <property type="entry name" value="NMRA-LIKE DOMAIN-CONTAINING PROTEIN"/>
    <property type="match status" value="1"/>
</dbReference>
<feature type="domain" description="NAD(P)-binding" evidence="4">
    <location>
        <begin position="8"/>
        <end position="133"/>
    </location>
</feature>
<dbReference type="GO" id="GO:0016491">
    <property type="term" value="F:oxidoreductase activity"/>
    <property type="evidence" value="ECO:0007669"/>
    <property type="project" value="UniProtKB-KW"/>
</dbReference>
<dbReference type="InterPro" id="IPR016040">
    <property type="entry name" value="NAD(P)-bd_dom"/>
</dbReference>